<dbReference type="KEGG" id="pcx:LPB68_09395"/>
<gene>
    <name evidence="1" type="ORF">PNBC_21545</name>
</gene>
<dbReference type="Proteomes" id="UP000077134">
    <property type="component" value="Unassembled WGS sequence"/>
</dbReference>
<evidence type="ECO:0000313" key="2">
    <source>
        <dbReference type="Proteomes" id="UP000077134"/>
    </source>
</evidence>
<dbReference type="RefSeq" id="WP_068661500.1">
    <property type="nucleotide sequence ID" value="NZ_CP017770.1"/>
</dbReference>
<proteinExistence type="predicted"/>
<dbReference type="STRING" id="1763538.LPB68_09395"/>
<comment type="caution">
    <text evidence="1">The sequence shown here is derived from an EMBL/GenBank/DDBJ whole genome shotgun (WGS) entry which is preliminary data.</text>
</comment>
<keyword evidence="2" id="KW-1185">Reference proteome</keyword>
<accession>A0A167ADN5</accession>
<dbReference type="EMBL" id="LSFN01000045">
    <property type="protein sequence ID" value="OAB70888.1"/>
    <property type="molecule type" value="Genomic_DNA"/>
</dbReference>
<name>A0A167ADN5_9BACL</name>
<reference evidence="1 2" key="1">
    <citation type="submission" date="2016-02" db="EMBL/GenBank/DDBJ databases">
        <title>Paenibacillus sp. LPB0068, isolated from Crassostrea gigas.</title>
        <authorList>
            <person name="Shin S.-K."/>
            <person name="Yi H."/>
        </authorList>
    </citation>
    <scope>NUCLEOTIDE SEQUENCE [LARGE SCALE GENOMIC DNA]</scope>
    <source>
        <strain evidence="1 2">LPB0068</strain>
    </source>
</reference>
<evidence type="ECO:0000313" key="1">
    <source>
        <dbReference type="EMBL" id="OAB70888.1"/>
    </source>
</evidence>
<sequence length="568" mass="65042">MTITYKFIEDCFQSIENEEIPQFDLCKNDSATFTVLKLQCKGNIIASPEEGPRFENSDYTINLFPDALRLAKTKNVDLFLTPEYSIPLNIIEQIISTESMHPPLGKLWCICTQGIEVDVFDQFIKDLKGNAKLVVITDAAENYSKRFFVNSLFYIFKLTSGKLCITPQLKTKSMADRSLECEEVGLSLGSIIYRFGRNQPNQLISLICADSLNQRDVSISKLFECGNESIVLLHPQLNTKPRQDDFSSLRKELFRSNEGSKLVYISQNWAEDSSIAIKDSGDSELIDSPWSSIYVKNNNKNWNNDTRSHRKNNHLKGLGFAYWLDKKVNIWFSSKRENMQFLHVRKPCQLGPMVTTPTIDVKCYESFYPDESRSRWVDAQKLFDEDLNDIESLLTDEYKFPLTAQLEDRDYFFGVSLGKNEESQLIANKDEYCNRLGISIDLYSEKTRVDGIDQFINLANCLREKRLPSHIKGLRENHRFGLNKLNNHNLFSVDSEDVSALVCFVSSEELANKTADILIKNMDPQNKEKICVFSSKKGNVTEIVTFPQYDTSIDASVRVKPRTNISEG</sequence>
<organism evidence="1 2">
    <name type="scientific">Paenibacillus crassostreae</name>
    <dbReference type="NCBI Taxonomy" id="1763538"/>
    <lineage>
        <taxon>Bacteria</taxon>
        <taxon>Bacillati</taxon>
        <taxon>Bacillota</taxon>
        <taxon>Bacilli</taxon>
        <taxon>Bacillales</taxon>
        <taxon>Paenibacillaceae</taxon>
        <taxon>Paenibacillus</taxon>
    </lineage>
</organism>
<dbReference type="OrthoDB" id="9811121at2"/>
<dbReference type="AlphaFoldDB" id="A0A167ADN5"/>
<protein>
    <submittedName>
        <fullName evidence="1">Uncharacterized protein</fullName>
    </submittedName>
</protein>